<dbReference type="Proteomes" id="UP000299102">
    <property type="component" value="Unassembled WGS sequence"/>
</dbReference>
<proteinExistence type="predicted"/>
<reference evidence="1 2" key="1">
    <citation type="journal article" date="2019" name="Commun. Biol.">
        <title>The bagworm genome reveals a unique fibroin gene that provides high tensile strength.</title>
        <authorList>
            <person name="Kono N."/>
            <person name="Nakamura H."/>
            <person name="Ohtoshi R."/>
            <person name="Tomita M."/>
            <person name="Numata K."/>
            <person name="Arakawa K."/>
        </authorList>
    </citation>
    <scope>NUCLEOTIDE SEQUENCE [LARGE SCALE GENOMIC DNA]</scope>
</reference>
<evidence type="ECO:0000313" key="2">
    <source>
        <dbReference type="Proteomes" id="UP000299102"/>
    </source>
</evidence>
<sequence length="162" mass="18304">MYERYRSVSYEMCLAAERPGRRARHNARNAGRALAGSTLSRRCATAERRQRGSLPSREIGRRCISIIAFENFKYKTGGPSRGRALRAPPPRRYRRRGRVIAIDNFICSGARRASLNISLLERLISRLTIQRKQFGAAEDVRGAGRGRDGGAIALVLRCPRRY</sequence>
<name>A0A4C1Z4T9_EUMVA</name>
<comment type="caution">
    <text evidence="1">The sequence shown here is derived from an EMBL/GenBank/DDBJ whole genome shotgun (WGS) entry which is preliminary data.</text>
</comment>
<gene>
    <name evidence="1" type="ORF">EVAR_89037_1</name>
</gene>
<organism evidence="1 2">
    <name type="scientific">Eumeta variegata</name>
    <name type="common">Bagworm moth</name>
    <name type="synonym">Eumeta japonica</name>
    <dbReference type="NCBI Taxonomy" id="151549"/>
    <lineage>
        <taxon>Eukaryota</taxon>
        <taxon>Metazoa</taxon>
        <taxon>Ecdysozoa</taxon>
        <taxon>Arthropoda</taxon>
        <taxon>Hexapoda</taxon>
        <taxon>Insecta</taxon>
        <taxon>Pterygota</taxon>
        <taxon>Neoptera</taxon>
        <taxon>Endopterygota</taxon>
        <taxon>Lepidoptera</taxon>
        <taxon>Glossata</taxon>
        <taxon>Ditrysia</taxon>
        <taxon>Tineoidea</taxon>
        <taxon>Psychidae</taxon>
        <taxon>Oiketicinae</taxon>
        <taxon>Eumeta</taxon>
    </lineage>
</organism>
<evidence type="ECO:0000313" key="1">
    <source>
        <dbReference type="EMBL" id="GBP81929.1"/>
    </source>
</evidence>
<accession>A0A4C1Z4T9</accession>
<dbReference type="AlphaFoldDB" id="A0A4C1Z4T9"/>
<keyword evidence="2" id="KW-1185">Reference proteome</keyword>
<protein>
    <submittedName>
        <fullName evidence="1">Uncharacterized protein</fullName>
    </submittedName>
</protein>
<dbReference type="EMBL" id="BGZK01001538">
    <property type="protein sequence ID" value="GBP81929.1"/>
    <property type="molecule type" value="Genomic_DNA"/>
</dbReference>